<evidence type="ECO:0000313" key="4">
    <source>
        <dbReference type="Proteomes" id="UP000199648"/>
    </source>
</evidence>
<accession>A0A1G5QNJ7</accession>
<reference evidence="3 4" key="1">
    <citation type="submission" date="2016-10" db="EMBL/GenBank/DDBJ databases">
        <authorList>
            <person name="de Groot N.N."/>
        </authorList>
    </citation>
    <scope>NUCLEOTIDE SEQUENCE [LARGE SCALE GENOMIC DNA]</scope>
    <source>
        <strain evidence="3 4">HLD2</strain>
    </source>
</reference>
<keyword evidence="4" id="KW-1185">Reference proteome</keyword>
<feature type="chain" id="PRO_5011545500" evidence="2">
    <location>
        <begin position="31"/>
        <end position="596"/>
    </location>
</feature>
<dbReference type="Proteomes" id="UP000199648">
    <property type="component" value="Unassembled WGS sequence"/>
</dbReference>
<dbReference type="EMBL" id="FMWD01000007">
    <property type="protein sequence ID" value="SCZ63226.1"/>
    <property type="molecule type" value="Genomic_DNA"/>
</dbReference>
<gene>
    <name evidence="3" type="ORF">SAMN03097708_02444</name>
</gene>
<evidence type="ECO:0000256" key="2">
    <source>
        <dbReference type="SAM" id="SignalP"/>
    </source>
</evidence>
<dbReference type="STRING" id="415747.SAMN03097708_02444"/>
<sequence>MVNTDRPRLTTLSAAIVPALFLLGCGSGSSSEDTTGTTNKVVGTAADGYLSGATVCLDTNRNQKCDSDEPTAQTGAGGTFSLDVPDDIDANAYSIVVDVVAGTIDEDTGQPIVNPYILSAPAGKPGFVSPLTTAVQAAIERNPVLTSEEAEAQVKGQIGAGSDTSLFEDYVAAKKDTSNESAADYERLHKVAQVTAKVMAENQDAITTAASDAGLDIEQVYQDLLALVLDAVLDQLDESAQVVDDSGDSFDIDTTEVTVADTTNIEEDLEEAANATSFTAVPVETVLASKANWVWSEREEWDGVSYDYYEYGEVGFDSETGNLAETLWEYNADTNAWENWTEDGIRLILTSNGWEHFSDNVSAWSVTFNDDGSASVSLGSNADNLKLTAAQLDVSGKKMQSFMQGKETGLFGTKVPADAVFADDSIAYRVNWIANEDSYELDSWTDCDDPSVYNGNCNVLWGHSTSGPATSFEELIFPDETTADSSYHYAHIGDELGARFIDDGRVQITDAANGNEVSYGSWSYQTVHGTKLMMVNVPDRFSSRLWEDEGQLFLAVQDGYVRQGEFTAAGEIAFDDDYWFNETAMDSLLSQFNFSL</sequence>
<keyword evidence="2" id="KW-0732">Signal</keyword>
<evidence type="ECO:0000256" key="1">
    <source>
        <dbReference type="SAM" id="MobiDB-lite"/>
    </source>
</evidence>
<dbReference type="AlphaFoldDB" id="A0A1G5QNJ7"/>
<protein>
    <submittedName>
        <fullName evidence="3">Uncharacterized protein</fullName>
    </submittedName>
</protein>
<organism evidence="3 4">
    <name type="scientific">Thiohalomonas denitrificans</name>
    <dbReference type="NCBI Taxonomy" id="415747"/>
    <lineage>
        <taxon>Bacteria</taxon>
        <taxon>Pseudomonadati</taxon>
        <taxon>Pseudomonadota</taxon>
        <taxon>Gammaproteobacteria</taxon>
        <taxon>Thiohalomonadales</taxon>
        <taxon>Thiohalomonadaceae</taxon>
        <taxon>Thiohalomonas</taxon>
    </lineage>
</organism>
<dbReference type="PROSITE" id="PS51257">
    <property type="entry name" value="PROKAR_LIPOPROTEIN"/>
    <property type="match status" value="1"/>
</dbReference>
<feature type="signal peptide" evidence="2">
    <location>
        <begin position="1"/>
        <end position="30"/>
    </location>
</feature>
<evidence type="ECO:0000313" key="3">
    <source>
        <dbReference type="EMBL" id="SCZ63226.1"/>
    </source>
</evidence>
<name>A0A1G5QNJ7_9GAMM</name>
<proteinExistence type="predicted"/>
<feature type="region of interest" description="Disordered" evidence="1">
    <location>
        <begin position="61"/>
        <end position="80"/>
    </location>
</feature>